<evidence type="ECO:0000256" key="2">
    <source>
        <dbReference type="SAM" id="Coils"/>
    </source>
</evidence>
<evidence type="ECO:0000256" key="1">
    <source>
        <dbReference type="PROSITE-ProRule" id="PRU00339"/>
    </source>
</evidence>
<dbReference type="SMART" id="SM00028">
    <property type="entry name" value="TPR"/>
    <property type="match status" value="10"/>
</dbReference>
<gene>
    <name evidence="3" type="ORF">SAMN05444285_10123</name>
</gene>
<feature type="coiled-coil region" evidence="2">
    <location>
        <begin position="1362"/>
        <end position="1406"/>
    </location>
</feature>
<dbReference type="InterPro" id="IPR011990">
    <property type="entry name" value="TPR-like_helical_dom_sf"/>
</dbReference>
<evidence type="ECO:0000313" key="3">
    <source>
        <dbReference type="EMBL" id="SES63505.1"/>
    </source>
</evidence>
<feature type="repeat" description="TPR" evidence="1">
    <location>
        <begin position="428"/>
        <end position="461"/>
    </location>
</feature>
<evidence type="ECO:0000313" key="4">
    <source>
        <dbReference type="Proteomes" id="UP000181981"/>
    </source>
</evidence>
<accession>A0A1H9Y3W4</accession>
<evidence type="ECO:0008006" key="5">
    <source>
        <dbReference type="Google" id="ProtNLM"/>
    </source>
</evidence>
<keyword evidence="1" id="KW-0802">TPR repeat</keyword>
<proteinExistence type="predicted"/>
<dbReference type="Gene3D" id="3.40.50.11490">
    <property type="match status" value="5"/>
</dbReference>
<feature type="coiled-coil region" evidence="2">
    <location>
        <begin position="773"/>
        <end position="800"/>
    </location>
</feature>
<reference evidence="3 4" key="1">
    <citation type="submission" date="2016-10" db="EMBL/GenBank/DDBJ databases">
        <authorList>
            <person name="de Groot N.N."/>
        </authorList>
    </citation>
    <scope>NUCLEOTIDE SEQUENCE [LARGE SCALE GENOMIC DNA]</scope>
    <source>
        <strain evidence="3 4">DSM 25947</strain>
    </source>
</reference>
<feature type="coiled-coil region" evidence="2">
    <location>
        <begin position="1039"/>
        <end position="1066"/>
    </location>
</feature>
<organism evidence="3 4">
    <name type="scientific">Draconibacterium orientale</name>
    <dbReference type="NCBI Taxonomy" id="1168034"/>
    <lineage>
        <taxon>Bacteria</taxon>
        <taxon>Pseudomonadati</taxon>
        <taxon>Bacteroidota</taxon>
        <taxon>Bacteroidia</taxon>
        <taxon>Marinilabiliales</taxon>
        <taxon>Prolixibacteraceae</taxon>
        <taxon>Draconibacterium</taxon>
    </lineage>
</organism>
<dbReference type="Proteomes" id="UP000181981">
    <property type="component" value="Unassembled WGS sequence"/>
</dbReference>
<dbReference type="RefSeq" id="WP_074780026.1">
    <property type="nucleotide sequence ID" value="NZ_FOHT01000001.1"/>
</dbReference>
<name>A0A1H9Y3W4_9BACT</name>
<dbReference type="EMBL" id="FOHT01000001">
    <property type="protein sequence ID" value="SES63505.1"/>
    <property type="molecule type" value="Genomic_DNA"/>
</dbReference>
<dbReference type="PROSITE" id="PS50005">
    <property type="entry name" value="TPR"/>
    <property type="match status" value="1"/>
</dbReference>
<feature type="coiled-coil region" evidence="2">
    <location>
        <begin position="906"/>
        <end position="933"/>
    </location>
</feature>
<dbReference type="Gene3D" id="1.25.40.10">
    <property type="entry name" value="Tetratricopeptide repeat domain"/>
    <property type="match status" value="2"/>
</dbReference>
<protein>
    <recommendedName>
        <fullName evidence="5">Tetratricopeptide repeat-containing protein</fullName>
    </recommendedName>
</protein>
<dbReference type="InterPro" id="IPR019734">
    <property type="entry name" value="TPR_rpt"/>
</dbReference>
<dbReference type="OrthoDB" id="1467230at2"/>
<feature type="coiled-coil region" evidence="2">
    <location>
        <begin position="178"/>
        <end position="205"/>
    </location>
</feature>
<dbReference type="SUPFAM" id="SSF48452">
    <property type="entry name" value="TPR-like"/>
    <property type="match status" value="2"/>
</dbReference>
<keyword evidence="2" id="KW-0175">Coiled coil</keyword>
<sequence>MKQGVTSILIILFFVFCVGQTMAQRANGLAIEGLVTVQEGSSEGSIIQMYRDGRRLDNYGIGADGKYNVELNWNHKWELVFEHEGNFSQKIVVETAVPRDVLNTDPKFPPFPVNINLFTEIPGIDNSFAENTVLKIFYSPSVDNFVKELYYNDAQIERLINQAIAQAQQIDENADFMARLTRAELAELRKEYNELLEQAGQEYSNEEFLEALDGYKAASKIFPSEQFPKDRIAEINDLLGLIMAAEELDAAMLARFNKLVREGDLHLGNRQLPEAKKSYNRALSIKPLDQYVNDQLKKLAEMQEQQRLAGNYQNLIEQGDQAIDELLFNEALGLFNQALEIRPNEQYPKTKIAEINGLLAEQRKNQEDQKSYNDAMSEGERMFSKQFFDRALTSFENALSYKPGDIKATRRIEDSKKEMKRILDRMEFDKFIAAADKAYKKEDYPDALSNYEQALELVPDEPRTKKRVEEISEILYALNSFNEFVSQADKQFDAQSYATAKSLYEKANELKAGDKHVQERIAEIAQLIAQQGVDEQYAQVIKQADNLLAQKNYEDARSQYTEALQIKPREQYPKDKLDEIASTLTELARLERQYNDLIAEGDRLFGREDYTDAKSTFAQAAQLKPEESYPPEMMDKIDGLIAENERLAREEAEAEAARLAAIQAEKDKNYNDAIARADELFAAENYEEARNEYRAALDIKPEEAYAQQRIDEIGNVLAQLSAAQKAYEDAVAEADREFHSESWEAAIAAYNTAKQAKADETYPDEQLAKIDSIVSTRERLAREEAEAEAARLAAIQAEKDKNYNDAIARADELFTAENYEEARNEYRAALDIKPEEAYAQQRIDEIGTVLAQLSAAQKAYEDAVAEADREFRGESWEAAIAAYNAAKQAKADETYPDEQLAKIDSIVSTRERIAREEAEAEAARLAAIQAEKDKNYNDAIARADELFTAENYEEARNEYRAALDIKPEEAYAQQRIDEIGNVLAQLSAAQKAYEDAVAEADREFRSESWDAAIVAYNTAKQAKTDETYPDEQLAKIDSIVSTRERLAREEAEAEAARLAAIQAEKDKNYNDAIARADGLFAAENYEESRNEYRAALDIKPEEAYAQQRIDEIGNVLAQLSAVQKAYEDAVAEADREFRGESWEAAIAAYNTAKQAKADETYPDEQLAKIDSIVSTRERLAREAAEAEAARLAAIQSEKDKNYNDAIARADEMFAAENYEESRNEYRAAQDIKPEELYPPQRIDEIDRILRELAAAQAAQAELDRKYANLIMQADRFFAANSYTPSKENYTEALALKPEETYPKDKIAEIDRILEQRAIDEKYRSVIVVADGHFRTQAYDDARLQYEIALGVKPNEEYPKEQIRKIDAIRENERQQIAQEQANAEDLARRRDQIAQLEEELDEQRILEESGLNALYDQIIKKADGSFDIELYNVSRAWYYKAQDLKPEEAYPPRRIAEINRILGDMMLSERDREYQRFIDLADESFRNNELAVARGWYNQALSQKDTENYPKEQLREIERRVAERVAGQSQQQFENFKTTANSAFEAGNYNVARFYYRKALELRSDDAEVKAKLQEIEALR</sequence>
<feature type="coiled-coil region" evidence="2">
    <location>
        <begin position="637"/>
        <end position="667"/>
    </location>
</feature>
<dbReference type="Gene3D" id="1.20.58.2030">
    <property type="match status" value="1"/>
</dbReference>